<dbReference type="NCBIfam" id="NF033679">
    <property type="entry name" value="DNRLRE_dom"/>
    <property type="match status" value="1"/>
</dbReference>
<dbReference type="EMBL" id="CP017634">
    <property type="protein sequence ID" value="ATW24774.1"/>
    <property type="molecule type" value="Genomic_DNA"/>
</dbReference>
<reference evidence="7 8" key="1">
    <citation type="submission" date="2016-10" db="EMBL/GenBank/DDBJ databases">
        <title>Complete Genome Sequence of Peptococcaceae strain DCMF.</title>
        <authorList>
            <person name="Edwards R.J."/>
            <person name="Holland S.I."/>
            <person name="Deshpande N.P."/>
            <person name="Wong Y.K."/>
            <person name="Ertan H."/>
            <person name="Manefield M."/>
            <person name="Russell T.L."/>
            <person name="Lee M.J."/>
        </authorList>
    </citation>
    <scope>NUCLEOTIDE SEQUENCE [LARGE SCALE GENOMIC DNA]</scope>
    <source>
        <strain evidence="7 8">DCMF</strain>
    </source>
</reference>
<evidence type="ECO:0008006" key="9">
    <source>
        <dbReference type="Google" id="ProtNLM"/>
    </source>
</evidence>
<evidence type="ECO:0000256" key="3">
    <source>
        <dbReference type="ARBA" id="ARBA00022729"/>
    </source>
</evidence>
<evidence type="ECO:0000256" key="4">
    <source>
        <dbReference type="SAM" id="MobiDB-lite"/>
    </source>
</evidence>
<keyword evidence="2" id="KW-0964">Secreted</keyword>
<dbReference type="InterPro" id="IPR055372">
    <property type="entry name" value="CBM96"/>
</dbReference>
<dbReference type="GO" id="GO:0005576">
    <property type="term" value="C:extracellular region"/>
    <property type="evidence" value="ECO:0007669"/>
    <property type="project" value="UniProtKB-SubCell"/>
</dbReference>
<evidence type="ECO:0000313" key="7">
    <source>
        <dbReference type="EMBL" id="ATW24774.1"/>
    </source>
</evidence>
<evidence type="ECO:0000313" key="8">
    <source>
        <dbReference type="Proteomes" id="UP000323521"/>
    </source>
</evidence>
<feature type="compositionally biased region" description="Basic and acidic residues" evidence="4">
    <location>
        <begin position="145"/>
        <end position="159"/>
    </location>
</feature>
<dbReference type="Proteomes" id="UP000323521">
    <property type="component" value="Chromosome"/>
</dbReference>
<dbReference type="KEGG" id="fwa:DCMF_08315"/>
<dbReference type="InterPro" id="IPR045965">
    <property type="entry name" value="DUF6385"/>
</dbReference>
<feature type="compositionally biased region" description="Acidic residues" evidence="4">
    <location>
        <begin position="160"/>
        <end position="171"/>
    </location>
</feature>
<organism evidence="7 8">
    <name type="scientific">Formimonas warabiya</name>
    <dbReference type="NCBI Taxonomy" id="1761012"/>
    <lineage>
        <taxon>Bacteria</taxon>
        <taxon>Bacillati</taxon>
        <taxon>Bacillota</taxon>
        <taxon>Clostridia</taxon>
        <taxon>Eubacteriales</taxon>
        <taxon>Peptococcaceae</taxon>
        <taxon>Candidatus Formimonas</taxon>
    </lineage>
</organism>
<evidence type="ECO:0000256" key="2">
    <source>
        <dbReference type="ARBA" id="ARBA00022525"/>
    </source>
</evidence>
<evidence type="ECO:0000259" key="6">
    <source>
        <dbReference type="Pfam" id="PF24517"/>
    </source>
</evidence>
<name>A0A3G1KQP0_FORW1</name>
<protein>
    <recommendedName>
        <fullName evidence="9">DNRLRE domain-containing protein</fullName>
    </recommendedName>
</protein>
<accession>A0A3G1KQP0</accession>
<proteinExistence type="predicted"/>
<keyword evidence="8" id="KW-1185">Reference proteome</keyword>
<gene>
    <name evidence="7" type="ORF">DCMF_08315</name>
</gene>
<dbReference type="Pfam" id="PF24517">
    <property type="entry name" value="CBM96"/>
    <property type="match status" value="1"/>
</dbReference>
<feature type="domain" description="DUF6385" evidence="5">
    <location>
        <begin position="191"/>
        <end position="270"/>
    </location>
</feature>
<evidence type="ECO:0000259" key="5">
    <source>
        <dbReference type="Pfam" id="PF19912"/>
    </source>
</evidence>
<evidence type="ECO:0000256" key="1">
    <source>
        <dbReference type="ARBA" id="ARBA00004613"/>
    </source>
</evidence>
<feature type="region of interest" description="Disordered" evidence="4">
    <location>
        <begin position="143"/>
        <end position="178"/>
    </location>
</feature>
<dbReference type="Pfam" id="PF19912">
    <property type="entry name" value="DUF6385"/>
    <property type="match status" value="1"/>
</dbReference>
<feature type="domain" description="Carbohydrate-binding module family 96" evidence="6">
    <location>
        <begin position="10"/>
        <end position="142"/>
    </location>
</feature>
<keyword evidence="3" id="KW-0732">Signal</keyword>
<comment type="subcellular location">
    <subcellularLocation>
        <location evidence="1">Secreted</location>
    </subcellularLocation>
</comment>
<dbReference type="AlphaFoldDB" id="A0A3G1KQP0"/>
<sequence length="271" mass="29851">MLLVGKLINGVLYRSLLKFDLTSIPSEASILTAELTLNMNFDFSDAGKITPITPYAVADSWDNTKVNWGNQPDINKDIAGTTTNVTKTGLYSWNVLNLVKAWHTESLANNGLELKTKENTSTEAKSFLSGNTPLQKPVLTIEYDTDPHPEDETSAKQDEASEDDEVSEQEEVSGHEDITTGDAVQYTMAINTFRKATVSFTINNTSTNSASIGIQHSKDDATYTEEFRIASLPKTVRTVHSDIDSKFKRISYQSVIPGRPATLSIDYTAKT</sequence>